<evidence type="ECO:0000256" key="1">
    <source>
        <dbReference type="SAM" id="MobiDB-lite"/>
    </source>
</evidence>
<sequence>MQRNIKGYTRQLQPQQPSRNEEPTATKSNGGRGSSLLNLLGHNRTRKPSTETAATADEGRAPRAPAEGAPTTGSISHTILRIVDVISRKQDQPPGPQHPTRPESQPQPTPPANLQRLQCPQPQPQPQFHQYSRQDAHRNQADENHPAAVRQPSWEQPPPGQPGRPYNHQPPQNQHFHQGGQQQQCQKQQHYQQGGRQQRCQQQDAQPRRGEAYQQPLQQRQQHPQQEYRQQQLSRPPGSASLGHPFHDPQQCPPSSDYQHVHQRHPPQLPQQQQQLPHYHQTNHQHPYHCHQQHQGSWYQQPPPPPNVPRSTAQPWPSRHSAAPSNAPSTSSSSLQPYSGAKHAPAAHTAYSRGGGGGGDPAADDDDGTVLVLGEGSKRAAAKRAGLDGERLRELRAVRARLAGPGGGGERRFNHWDDGGGSW</sequence>
<name>A0AAD3DMC6_9CHLO</name>
<feature type="region of interest" description="Disordered" evidence="1">
    <location>
        <begin position="1"/>
        <end position="370"/>
    </location>
</feature>
<feature type="compositionally biased region" description="Low complexity" evidence="1">
    <location>
        <begin position="164"/>
        <end position="205"/>
    </location>
</feature>
<organism evidence="2 3">
    <name type="scientific">Astrephomene gubernaculifera</name>
    <dbReference type="NCBI Taxonomy" id="47775"/>
    <lineage>
        <taxon>Eukaryota</taxon>
        <taxon>Viridiplantae</taxon>
        <taxon>Chlorophyta</taxon>
        <taxon>core chlorophytes</taxon>
        <taxon>Chlorophyceae</taxon>
        <taxon>CS clade</taxon>
        <taxon>Chlamydomonadales</taxon>
        <taxon>Astrephomenaceae</taxon>
        <taxon>Astrephomene</taxon>
    </lineage>
</organism>
<feature type="compositionally biased region" description="Basic residues" evidence="1">
    <location>
        <begin position="281"/>
        <end position="292"/>
    </location>
</feature>
<feature type="compositionally biased region" description="Basic and acidic residues" evidence="1">
    <location>
        <begin position="409"/>
        <end position="423"/>
    </location>
</feature>
<feature type="compositionally biased region" description="Basic and acidic residues" evidence="1">
    <location>
        <begin position="132"/>
        <end position="145"/>
    </location>
</feature>
<reference evidence="2 3" key="1">
    <citation type="journal article" date="2021" name="Sci. Rep.">
        <title>Genome sequencing of the multicellular alga Astrephomene provides insights into convergent evolution of germ-soma differentiation.</title>
        <authorList>
            <person name="Yamashita S."/>
            <person name="Yamamoto K."/>
            <person name="Matsuzaki R."/>
            <person name="Suzuki S."/>
            <person name="Yamaguchi H."/>
            <person name="Hirooka S."/>
            <person name="Minakuchi Y."/>
            <person name="Miyagishima S."/>
            <person name="Kawachi M."/>
            <person name="Toyoda A."/>
            <person name="Nozaki H."/>
        </authorList>
    </citation>
    <scope>NUCLEOTIDE SEQUENCE [LARGE SCALE GENOMIC DNA]</scope>
    <source>
        <strain evidence="2 3">NIES-4017</strain>
    </source>
</reference>
<accession>A0AAD3DMC6</accession>
<evidence type="ECO:0000313" key="3">
    <source>
        <dbReference type="Proteomes" id="UP001054857"/>
    </source>
</evidence>
<keyword evidence="3" id="KW-1185">Reference proteome</keyword>
<dbReference type="EMBL" id="BMAR01000005">
    <property type="protein sequence ID" value="GFR43238.1"/>
    <property type="molecule type" value="Genomic_DNA"/>
</dbReference>
<feature type="compositionally biased region" description="Low complexity" evidence="1">
    <location>
        <begin position="62"/>
        <end position="73"/>
    </location>
</feature>
<gene>
    <name evidence="2" type="ORF">Agub_g4297</name>
</gene>
<proteinExistence type="predicted"/>
<comment type="caution">
    <text evidence="2">The sequence shown here is derived from an EMBL/GenBank/DDBJ whole genome shotgun (WGS) entry which is preliminary data.</text>
</comment>
<feature type="compositionally biased region" description="Low complexity" evidence="1">
    <location>
        <begin position="321"/>
        <end position="339"/>
    </location>
</feature>
<feature type="region of interest" description="Disordered" evidence="1">
    <location>
        <begin position="402"/>
        <end position="423"/>
    </location>
</feature>
<feature type="compositionally biased region" description="Low complexity" evidence="1">
    <location>
        <begin position="270"/>
        <end position="280"/>
    </location>
</feature>
<protein>
    <submittedName>
        <fullName evidence="2">Uncharacterized protein</fullName>
    </submittedName>
</protein>
<feature type="compositionally biased region" description="Low complexity" evidence="1">
    <location>
        <begin position="213"/>
        <end position="233"/>
    </location>
</feature>
<feature type="compositionally biased region" description="Pro residues" evidence="1">
    <location>
        <begin position="93"/>
        <end position="111"/>
    </location>
</feature>
<dbReference type="AlphaFoldDB" id="A0AAD3DMC6"/>
<feature type="non-terminal residue" evidence="2">
    <location>
        <position position="423"/>
    </location>
</feature>
<evidence type="ECO:0000313" key="2">
    <source>
        <dbReference type="EMBL" id="GFR43238.1"/>
    </source>
</evidence>
<dbReference type="Proteomes" id="UP001054857">
    <property type="component" value="Unassembled WGS sequence"/>
</dbReference>